<feature type="transmembrane region" description="Helical" evidence="7">
    <location>
        <begin position="38"/>
        <end position="59"/>
    </location>
</feature>
<feature type="transmembrane region" description="Helical" evidence="7">
    <location>
        <begin position="127"/>
        <end position="152"/>
    </location>
</feature>
<feature type="transmembrane region" description="Helical" evidence="7">
    <location>
        <begin position="350"/>
        <end position="367"/>
    </location>
</feature>
<organism evidence="8 9">
    <name type="scientific">Pseudaquabacterium terrae</name>
    <dbReference type="NCBI Taxonomy" id="2732868"/>
    <lineage>
        <taxon>Bacteria</taxon>
        <taxon>Pseudomonadati</taxon>
        <taxon>Pseudomonadota</taxon>
        <taxon>Betaproteobacteria</taxon>
        <taxon>Burkholderiales</taxon>
        <taxon>Sphaerotilaceae</taxon>
        <taxon>Pseudaquabacterium</taxon>
    </lineage>
</organism>
<evidence type="ECO:0000256" key="1">
    <source>
        <dbReference type="ARBA" id="ARBA00004651"/>
    </source>
</evidence>
<dbReference type="SUPFAM" id="SSF103473">
    <property type="entry name" value="MFS general substrate transporter"/>
    <property type="match status" value="1"/>
</dbReference>
<comment type="caution">
    <text evidence="8">The sequence shown here is derived from an EMBL/GenBank/DDBJ whole genome shotgun (WGS) entry which is preliminary data.</text>
</comment>
<dbReference type="Proteomes" id="UP000737171">
    <property type="component" value="Unassembled WGS sequence"/>
</dbReference>
<evidence type="ECO:0000256" key="5">
    <source>
        <dbReference type="ARBA" id="ARBA00022989"/>
    </source>
</evidence>
<feature type="transmembrane region" description="Helical" evidence="7">
    <location>
        <begin position="373"/>
        <end position="393"/>
    </location>
</feature>
<protein>
    <submittedName>
        <fullName evidence="8">Lysophospholipid transporter LplT</fullName>
    </submittedName>
</protein>
<evidence type="ECO:0000256" key="6">
    <source>
        <dbReference type="ARBA" id="ARBA00023136"/>
    </source>
</evidence>
<keyword evidence="2" id="KW-0813">Transport</keyword>
<keyword evidence="4 7" id="KW-0812">Transmembrane</keyword>
<keyword evidence="3" id="KW-1003">Cell membrane</keyword>
<proteinExistence type="predicted"/>
<evidence type="ECO:0000313" key="9">
    <source>
        <dbReference type="Proteomes" id="UP000737171"/>
    </source>
</evidence>
<keyword evidence="5 7" id="KW-1133">Transmembrane helix</keyword>
<feature type="transmembrane region" description="Helical" evidence="7">
    <location>
        <begin position="309"/>
        <end position="330"/>
    </location>
</feature>
<dbReference type="InterPro" id="IPR011701">
    <property type="entry name" value="MFS"/>
</dbReference>
<feature type="transmembrane region" description="Helical" evidence="7">
    <location>
        <begin position="79"/>
        <end position="106"/>
    </location>
</feature>
<dbReference type="PANTHER" id="PTHR43266">
    <property type="entry name" value="MACROLIDE-EFFLUX PROTEIN"/>
    <property type="match status" value="1"/>
</dbReference>
<evidence type="ECO:0000256" key="2">
    <source>
        <dbReference type="ARBA" id="ARBA00022448"/>
    </source>
</evidence>
<feature type="transmembrane region" description="Helical" evidence="7">
    <location>
        <begin position="12"/>
        <end position="31"/>
    </location>
</feature>
<name>A0ABX2EJT5_9BURK</name>
<dbReference type="Pfam" id="PF07690">
    <property type="entry name" value="MFS_1"/>
    <property type="match status" value="1"/>
</dbReference>
<reference evidence="8 9" key="1">
    <citation type="submission" date="2020-05" db="EMBL/GenBank/DDBJ databases">
        <title>Aquincola sp. isolate from soil.</title>
        <authorList>
            <person name="Han J."/>
            <person name="Kim D.-U."/>
        </authorList>
    </citation>
    <scope>NUCLEOTIDE SEQUENCE [LARGE SCALE GENOMIC DNA]</scope>
    <source>
        <strain evidence="8 9">S2</strain>
    </source>
</reference>
<dbReference type="RefSeq" id="WP_173125068.1">
    <property type="nucleotide sequence ID" value="NZ_JABRWJ010000005.1"/>
</dbReference>
<dbReference type="InterPro" id="IPR036259">
    <property type="entry name" value="MFS_trans_sf"/>
</dbReference>
<gene>
    <name evidence="8" type="primary">lplT</name>
    <name evidence="8" type="ORF">HLB44_18115</name>
</gene>
<keyword evidence="9" id="KW-1185">Reference proteome</keyword>
<evidence type="ECO:0000256" key="7">
    <source>
        <dbReference type="SAM" id="Phobius"/>
    </source>
</evidence>
<evidence type="ECO:0000313" key="8">
    <source>
        <dbReference type="EMBL" id="NRF68912.1"/>
    </source>
</evidence>
<dbReference type="PANTHER" id="PTHR43266:SF2">
    <property type="entry name" value="MAJOR FACILITATOR SUPERFAMILY (MFS) PROFILE DOMAIN-CONTAINING PROTEIN"/>
    <property type="match status" value="1"/>
</dbReference>
<comment type="subcellular location">
    <subcellularLocation>
        <location evidence="1">Cell membrane</location>
        <topology evidence="1">Multi-pass membrane protein</topology>
    </subcellularLocation>
</comment>
<dbReference type="EMBL" id="JABRWJ010000005">
    <property type="protein sequence ID" value="NRF68912.1"/>
    <property type="molecule type" value="Genomic_DNA"/>
</dbReference>
<accession>A0ABX2EJT5</accession>
<feature type="transmembrane region" description="Helical" evidence="7">
    <location>
        <begin position="286"/>
        <end position="303"/>
    </location>
</feature>
<sequence length="408" mass="42213">MPPGFHRLIAAQFASALADNALLIVTIALLVERQLPGWWAPLLKFSFTLGYVLLAPFLGPLADAVPKAKLMGWMNALKVLGVIALLAGVHPVLAFAGVGLAACAMAPAKYGLITEIVPPRQLVAANGWIEVSVVGAVLLGTVLGGLLVSPLWRGWGAAVVGDAPLALSLGSLLVVYAIAAWLNLGLPASGAVYPKSGIHPLRLVREFAACNRRLWRDAEGGLSLAATTIFWGAGATLQFAVLVWAERVLRLPLDRAAYLQAAVAVGVVIGAGIAGRWIALRAARRVLPLGVLLGLAVPLTASVNSLGWAVPLLALLGLLGGLMVVPMNALLQHRGHALLTAGRSIAVQGFNENLSVLVMLGAYAALLRADVSIIGLMWGFGLSVAGGIALLMLRSAPASRAAPDEVPG</sequence>
<feature type="transmembrane region" description="Helical" evidence="7">
    <location>
        <begin position="164"/>
        <end position="186"/>
    </location>
</feature>
<keyword evidence="6 7" id="KW-0472">Membrane</keyword>
<dbReference type="NCBIfam" id="NF008397">
    <property type="entry name" value="PRK11195.1"/>
    <property type="match status" value="1"/>
</dbReference>
<evidence type="ECO:0000256" key="4">
    <source>
        <dbReference type="ARBA" id="ARBA00022692"/>
    </source>
</evidence>
<feature type="transmembrane region" description="Helical" evidence="7">
    <location>
        <begin position="257"/>
        <end position="279"/>
    </location>
</feature>
<evidence type="ECO:0000256" key="3">
    <source>
        <dbReference type="ARBA" id="ARBA00022475"/>
    </source>
</evidence>
<feature type="transmembrane region" description="Helical" evidence="7">
    <location>
        <begin position="222"/>
        <end position="245"/>
    </location>
</feature>
<dbReference type="Gene3D" id="1.20.1250.20">
    <property type="entry name" value="MFS general substrate transporter like domains"/>
    <property type="match status" value="1"/>
</dbReference>